<sequence length="143" mass="15304">MMTTGVLFVAHGSLLSAANQELFDLIEAVKARGTYALVEPAFLEGASPSLPEGLSTCVAKGADKVVVIPYFLLLGKHVTDDLPRAIAAAKERFPPVEFVQGEHLSFSERLGAAVLSRIRETGVLQWEAESAERGERHGSDGDV</sequence>
<protein>
    <recommendedName>
        <fullName evidence="5">Sirohydrochlorin cobaltochelatase</fullName>
    </recommendedName>
</protein>
<accession>A0A223D0G3</accession>
<dbReference type="Pfam" id="PF01903">
    <property type="entry name" value="CbiX"/>
    <property type="match status" value="1"/>
</dbReference>
<dbReference type="Proteomes" id="UP000214688">
    <property type="component" value="Chromosome"/>
</dbReference>
<gene>
    <name evidence="3" type="ORF">CIG75_09010</name>
</gene>
<name>A0A223D0G3_9BACL</name>
<evidence type="ECO:0000256" key="2">
    <source>
        <dbReference type="ARBA" id="ARBA00023239"/>
    </source>
</evidence>
<dbReference type="PANTHER" id="PTHR33542:SF3">
    <property type="entry name" value="SIROHYDROCHLORIN FERROCHELATASE, CHLOROPLASTIC"/>
    <property type="match status" value="1"/>
</dbReference>
<dbReference type="OrthoDB" id="9797895at2"/>
<dbReference type="Gene3D" id="3.40.50.1400">
    <property type="match status" value="1"/>
</dbReference>
<dbReference type="CDD" id="cd03416">
    <property type="entry name" value="CbiX_SirB_N"/>
    <property type="match status" value="1"/>
</dbReference>
<keyword evidence="2" id="KW-0456">Lyase</keyword>
<evidence type="ECO:0000256" key="1">
    <source>
        <dbReference type="ARBA" id="ARBA00022723"/>
    </source>
</evidence>
<reference evidence="3 4" key="1">
    <citation type="journal article" date="2015" name="Int. J. Syst. Evol. Microbiol.">
        <title>Tumebacillus algifaecis sp. nov., isolated from decomposing algal scum.</title>
        <authorList>
            <person name="Wu Y.F."/>
            <person name="Zhang B."/>
            <person name="Xing P."/>
            <person name="Wu Q.L."/>
            <person name="Liu S.J."/>
        </authorList>
    </citation>
    <scope>NUCLEOTIDE SEQUENCE [LARGE SCALE GENOMIC DNA]</scope>
    <source>
        <strain evidence="3 4">THMBR28</strain>
    </source>
</reference>
<proteinExistence type="predicted"/>
<dbReference type="KEGG" id="tab:CIG75_09010"/>
<keyword evidence="1" id="KW-0479">Metal-binding</keyword>
<dbReference type="GO" id="GO:0016829">
    <property type="term" value="F:lyase activity"/>
    <property type="evidence" value="ECO:0007669"/>
    <property type="project" value="UniProtKB-KW"/>
</dbReference>
<dbReference type="EMBL" id="CP022657">
    <property type="protein sequence ID" value="ASS75102.1"/>
    <property type="molecule type" value="Genomic_DNA"/>
</dbReference>
<dbReference type="InterPro" id="IPR050963">
    <property type="entry name" value="Sirohydro_Cobaltochel/CbiX"/>
</dbReference>
<dbReference type="PANTHER" id="PTHR33542">
    <property type="entry name" value="SIROHYDROCHLORIN FERROCHELATASE, CHLOROPLASTIC"/>
    <property type="match status" value="1"/>
</dbReference>
<evidence type="ECO:0000313" key="3">
    <source>
        <dbReference type="EMBL" id="ASS75102.1"/>
    </source>
</evidence>
<keyword evidence="4" id="KW-1185">Reference proteome</keyword>
<dbReference type="AlphaFoldDB" id="A0A223D0G3"/>
<evidence type="ECO:0000313" key="4">
    <source>
        <dbReference type="Proteomes" id="UP000214688"/>
    </source>
</evidence>
<dbReference type="SUPFAM" id="SSF53800">
    <property type="entry name" value="Chelatase"/>
    <property type="match status" value="1"/>
</dbReference>
<dbReference type="GO" id="GO:0046872">
    <property type="term" value="F:metal ion binding"/>
    <property type="evidence" value="ECO:0007669"/>
    <property type="project" value="UniProtKB-KW"/>
</dbReference>
<organism evidence="3 4">
    <name type="scientific">Tumebacillus algifaecis</name>
    <dbReference type="NCBI Taxonomy" id="1214604"/>
    <lineage>
        <taxon>Bacteria</taxon>
        <taxon>Bacillati</taxon>
        <taxon>Bacillota</taxon>
        <taxon>Bacilli</taxon>
        <taxon>Bacillales</taxon>
        <taxon>Alicyclobacillaceae</taxon>
        <taxon>Tumebacillus</taxon>
    </lineage>
</organism>
<dbReference type="InterPro" id="IPR002762">
    <property type="entry name" value="CbiX-like"/>
</dbReference>
<evidence type="ECO:0008006" key="5">
    <source>
        <dbReference type="Google" id="ProtNLM"/>
    </source>
</evidence>
<dbReference type="RefSeq" id="WP_094236351.1">
    <property type="nucleotide sequence ID" value="NZ_CP022657.1"/>
</dbReference>